<dbReference type="Pfam" id="PF00153">
    <property type="entry name" value="Mito_carr"/>
    <property type="match status" value="3"/>
</dbReference>
<keyword evidence="5" id="KW-0677">Repeat</keyword>
<dbReference type="Proteomes" id="UP000887574">
    <property type="component" value="Unplaced"/>
</dbReference>
<dbReference type="Gene3D" id="1.50.40.10">
    <property type="entry name" value="Mitochondrial carrier domain"/>
    <property type="match status" value="1"/>
</dbReference>
<feature type="repeat" description="Solcar" evidence="11">
    <location>
        <begin position="166"/>
        <end position="250"/>
    </location>
</feature>
<feature type="repeat" description="Solcar" evidence="11">
    <location>
        <begin position="1"/>
        <end position="62"/>
    </location>
</feature>
<dbReference type="SUPFAM" id="SSF103506">
    <property type="entry name" value="Mitochondrial carrier"/>
    <property type="match status" value="1"/>
</dbReference>
<dbReference type="PANTHER" id="PTHR45678">
    <property type="entry name" value="MITOCHONDRIAL 2-OXODICARBOXYLATE CARRIER 1-RELATED"/>
    <property type="match status" value="1"/>
</dbReference>
<dbReference type="GO" id="GO:0043490">
    <property type="term" value="P:malate-aspartate shuttle"/>
    <property type="evidence" value="ECO:0007669"/>
    <property type="project" value="TreeGrafter"/>
</dbReference>
<dbReference type="GO" id="GO:0005743">
    <property type="term" value="C:mitochondrial inner membrane"/>
    <property type="evidence" value="ECO:0007669"/>
    <property type="project" value="UniProtKB-SubCell"/>
</dbReference>
<name>A0A915EIJ5_9BILA</name>
<dbReference type="AlphaFoldDB" id="A0A915EIJ5"/>
<evidence type="ECO:0000313" key="13">
    <source>
        <dbReference type="Proteomes" id="UP000887574"/>
    </source>
</evidence>
<evidence type="ECO:0000256" key="5">
    <source>
        <dbReference type="ARBA" id="ARBA00022737"/>
    </source>
</evidence>
<evidence type="ECO:0000256" key="7">
    <source>
        <dbReference type="ARBA" id="ARBA00022989"/>
    </source>
</evidence>
<sequence length="312" mass="34114">MQNQRVGSYMGEVAYKSSWDCFKKVVKFEGVFGLYRGLLPQTFGVAPEKAIKLTMNDWVRDHARTEDGRIPLYAELLAGGAAGGSQVIFTNPLEIVKIQLQVAGEITTGPKVNVFSVLRKLGFWGLYKGVGACLLRDVPFSAIFFPAYAHAKTYFADDNGLNSQMSLIYSAFIGGAPAAGLVTPADVIKTRLQVAARAGQTTYSGIIDCATKVYKEEGFRAFWKGSMARVCRSSPQFAVTLWAYENLQKIFYIDFGGTRPAGSEVSTHMTVLDQASENPDHIGGYKLAAATFAGIEHKFGLFLPRFDNLKVA</sequence>
<comment type="similarity">
    <text evidence="2 12">Belongs to the mitochondrial carrier (TC 2.A.29) family.</text>
</comment>
<accession>A0A915EIJ5</accession>
<dbReference type="InterPro" id="IPR018108">
    <property type="entry name" value="MCP_transmembrane"/>
</dbReference>
<evidence type="ECO:0000256" key="3">
    <source>
        <dbReference type="ARBA" id="ARBA00022448"/>
    </source>
</evidence>
<keyword evidence="6" id="KW-0999">Mitochondrion inner membrane</keyword>
<dbReference type="FunFam" id="1.50.40.10:FF:000004">
    <property type="entry name" value="Calcium-binding mitochondrial carrier protein Aralar1"/>
    <property type="match status" value="1"/>
</dbReference>
<dbReference type="GO" id="GO:0005313">
    <property type="term" value="F:L-glutamate transmembrane transporter activity"/>
    <property type="evidence" value="ECO:0007669"/>
    <property type="project" value="TreeGrafter"/>
</dbReference>
<feature type="repeat" description="Solcar" evidence="11">
    <location>
        <begin position="70"/>
        <end position="154"/>
    </location>
</feature>
<proteinExistence type="inferred from homology"/>
<evidence type="ECO:0000256" key="4">
    <source>
        <dbReference type="ARBA" id="ARBA00022692"/>
    </source>
</evidence>
<evidence type="ECO:0000313" key="14">
    <source>
        <dbReference type="WBParaSite" id="jg6705"/>
    </source>
</evidence>
<dbReference type="PANTHER" id="PTHR45678:SF9">
    <property type="entry name" value="CALCIUM-BINDING MITOCHONDRIAL CARRIER PROTEIN ARALAR1"/>
    <property type="match status" value="1"/>
</dbReference>
<keyword evidence="3 12" id="KW-0813">Transport</keyword>
<keyword evidence="8" id="KW-0496">Mitochondrion</keyword>
<keyword evidence="7" id="KW-1133">Transmembrane helix</keyword>
<dbReference type="PROSITE" id="PS50920">
    <property type="entry name" value="SOLCAR"/>
    <property type="match status" value="3"/>
</dbReference>
<dbReference type="WBParaSite" id="jg6705">
    <property type="protein sequence ID" value="jg6705"/>
    <property type="gene ID" value="jg6705"/>
</dbReference>
<dbReference type="InterPro" id="IPR023395">
    <property type="entry name" value="MCP_dom_sf"/>
</dbReference>
<keyword evidence="13" id="KW-1185">Reference proteome</keyword>
<evidence type="ECO:0000256" key="12">
    <source>
        <dbReference type="RuleBase" id="RU000488"/>
    </source>
</evidence>
<comment type="subcellular location">
    <subcellularLocation>
        <location evidence="1">Mitochondrion inner membrane</location>
        <topology evidence="1">Multi-pass membrane protein</topology>
    </subcellularLocation>
</comment>
<organism evidence="13 14">
    <name type="scientific">Ditylenchus dipsaci</name>
    <dbReference type="NCBI Taxonomy" id="166011"/>
    <lineage>
        <taxon>Eukaryota</taxon>
        <taxon>Metazoa</taxon>
        <taxon>Ecdysozoa</taxon>
        <taxon>Nematoda</taxon>
        <taxon>Chromadorea</taxon>
        <taxon>Rhabditida</taxon>
        <taxon>Tylenchina</taxon>
        <taxon>Tylenchomorpha</taxon>
        <taxon>Sphaerularioidea</taxon>
        <taxon>Anguinidae</taxon>
        <taxon>Anguininae</taxon>
        <taxon>Ditylenchus</taxon>
    </lineage>
</organism>
<evidence type="ECO:0000256" key="10">
    <source>
        <dbReference type="ARBA" id="ARBA00038674"/>
    </source>
</evidence>
<protein>
    <submittedName>
        <fullName evidence="14">Mitochondrial carrier protein</fullName>
    </submittedName>
</protein>
<comment type="subunit">
    <text evidence="10">Homodimer (via N-terminus).</text>
</comment>
<keyword evidence="4 11" id="KW-0812">Transmembrane</keyword>
<keyword evidence="9 11" id="KW-0472">Membrane</keyword>
<evidence type="ECO:0000256" key="11">
    <source>
        <dbReference type="PROSITE-ProRule" id="PRU00282"/>
    </source>
</evidence>
<dbReference type="GO" id="GO:0015183">
    <property type="term" value="F:L-aspartate transmembrane transporter activity"/>
    <property type="evidence" value="ECO:0007669"/>
    <property type="project" value="TreeGrafter"/>
</dbReference>
<evidence type="ECO:0000256" key="6">
    <source>
        <dbReference type="ARBA" id="ARBA00022792"/>
    </source>
</evidence>
<evidence type="ECO:0000256" key="8">
    <source>
        <dbReference type="ARBA" id="ARBA00023128"/>
    </source>
</evidence>
<evidence type="ECO:0000256" key="2">
    <source>
        <dbReference type="ARBA" id="ARBA00006375"/>
    </source>
</evidence>
<evidence type="ECO:0000256" key="1">
    <source>
        <dbReference type="ARBA" id="ARBA00004448"/>
    </source>
</evidence>
<dbReference type="InterPro" id="IPR051028">
    <property type="entry name" value="Mito_Solute_Carrier"/>
</dbReference>
<reference evidence="14" key="1">
    <citation type="submission" date="2022-11" db="UniProtKB">
        <authorList>
            <consortium name="WormBaseParasite"/>
        </authorList>
    </citation>
    <scope>IDENTIFICATION</scope>
</reference>
<evidence type="ECO:0000256" key="9">
    <source>
        <dbReference type="ARBA" id="ARBA00023136"/>
    </source>
</evidence>